<evidence type="ECO:0000313" key="9">
    <source>
        <dbReference type="Proteomes" id="UP000585258"/>
    </source>
</evidence>
<feature type="transmembrane region" description="Helical" evidence="6">
    <location>
        <begin position="704"/>
        <end position="734"/>
    </location>
</feature>
<feature type="transmembrane region" description="Helical" evidence="6">
    <location>
        <begin position="437"/>
        <end position="457"/>
    </location>
</feature>
<feature type="transmembrane region" description="Helical" evidence="6">
    <location>
        <begin position="356"/>
        <end position="381"/>
    </location>
</feature>
<feature type="domain" description="ABC3 transporter permease C-terminal" evidence="7">
    <location>
        <begin position="271"/>
        <end position="377"/>
    </location>
</feature>
<feature type="transmembrane region" description="Helical" evidence="6">
    <location>
        <begin position="314"/>
        <end position="336"/>
    </location>
</feature>
<keyword evidence="5 6" id="KW-0472">Membrane</keyword>
<feature type="transmembrane region" description="Helical" evidence="6">
    <location>
        <begin position="271"/>
        <end position="293"/>
    </location>
</feature>
<comment type="caution">
    <text evidence="8">The sequence shown here is derived from an EMBL/GenBank/DDBJ whole genome shotgun (WGS) entry which is preliminary data.</text>
</comment>
<dbReference type="AlphaFoldDB" id="A0A7X0SG97"/>
<dbReference type="InterPro" id="IPR038766">
    <property type="entry name" value="Membrane_comp_ABC_pdt"/>
</dbReference>
<proteinExistence type="predicted"/>
<feature type="transmembrane region" description="Helical" evidence="6">
    <location>
        <begin position="660"/>
        <end position="683"/>
    </location>
</feature>
<evidence type="ECO:0000256" key="3">
    <source>
        <dbReference type="ARBA" id="ARBA00022692"/>
    </source>
</evidence>
<dbReference type="PANTHER" id="PTHR30287:SF1">
    <property type="entry name" value="INNER MEMBRANE PROTEIN"/>
    <property type="match status" value="1"/>
</dbReference>
<reference evidence="8 9" key="1">
    <citation type="submission" date="2020-08" db="EMBL/GenBank/DDBJ databases">
        <title>Clostridia isolated from Swiss meat.</title>
        <authorList>
            <person name="Wambui J."/>
            <person name="Stevens M.J.A."/>
            <person name="Stephan R."/>
        </authorList>
    </citation>
    <scope>NUCLEOTIDE SEQUENCE [LARGE SCALE GENOMIC DNA]</scope>
    <source>
        <strain evidence="8 9">CM001</strain>
    </source>
</reference>
<dbReference type="PANTHER" id="PTHR30287">
    <property type="entry name" value="MEMBRANE COMPONENT OF PREDICTED ABC SUPERFAMILY METABOLITE UPTAKE TRANSPORTER"/>
    <property type="match status" value="1"/>
</dbReference>
<sequence>MLFIKKMARDFLKNKLAFGSVLLMSALCLATFSGLTGVWTGMQSMRSQYLEDTGNTTSDYIISVSELTSELESEIGKSSMFTNVERREIISGTMPKYQDKSDNNSRITSNLKIYVIDDNGIRNPKLVAENDWGGEGIWLDNDFYKDNNLNADDSINIKYLNGKESEVTVSGSIMVPENIMFLPTPFDVKVNHQNYAYAFCTRSFAEKNLSSLYSQKQIVLSTKNEVSEDQLMDELTKNLGRDRIQTVQSLDNTVGLRGYEDKIKQVKVYSIFFPLLFLIISIITLQSTMKRLVLDQRNIIGTLSAIGVSEKAIIVHYLLYGLICSGLGAIIGVVIGPKVISPALMNTLKSQFSMPAWTVGFGVLVILVAILLTLLSMFFIYTECKRLFKESPASIIKNKSSEIKKMNLLEKMIDVKWIPYNIKWILRDIFRNASRSIMAIFGAMGFVILLITGLGLYNSINYSFDKTYNEDYVYCHKLLVSPNTTSEDKNSIESNVKSSNPVWLEQSVIKIYDKNNVLKNTTLSMISDDSAIKLEGTDKKYINLRNLKSNEVVLSKKLANELSVQVGDRITFRTNSSTKKQENIHVVGLTNLSFPQGIFTNEKFYVENKKESDFATFLLTGELPDDVYEKITENSKILKDYQKNDQYLESKDILKSIITIIYLLVMIAMLLGICILVNYNLLIFSNRYREFATLKVIGLLDKDITFLSFISNAILTIIGCILGIPFGTLLLQFYVNVASPSNQEYLCHFNVLDITVVIGAAILISFVINIILNIKINKINMVESLKSIE</sequence>
<dbReference type="GO" id="GO:0005886">
    <property type="term" value="C:plasma membrane"/>
    <property type="evidence" value="ECO:0007669"/>
    <property type="project" value="UniProtKB-SubCell"/>
</dbReference>
<dbReference type="Proteomes" id="UP000585258">
    <property type="component" value="Unassembled WGS sequence"/>
</dbReference>
<accession>A0A7X0SG97</accession>
<evidence type="ECO:0000313" key="8">
    <source>
        <dbReference type="EMBL" id="MBB6715792.1"/>
    </source>
</evidence>
<evidence type="ECO:0000256" key="4">
    <source>
        <dbReference type="ARBA" id="ARBA00022989"/>
    </source>
</evidence>
<dbReference type="Pfam" id="PF02687">
    <property type="entry name" value="FtsX"/>
    <property type="match status" value="2"/>
</dbReference>
<evidence type="ECO:0000259" key="7">
    <source>
        <dbReference type="Pfam" id="PF02687"/>
    </source>
</evidence>
<keyword evidence="2" id="KW-1003">Cell membrane</keyword>
<dbReference type="EMBL" id="JACKWY010000008">
    <property type="protein sequence ID" value="MBB6715792.1"/>
    <property type="molecule type" value="Genomic_DNA"/>
</dbReference>
<evidence type="ECO:0000256" key="1">
    <source>
        <dbReference type="ARBA" id="ARBA00004651"/>
    </source>
</evidence>
<dbReference type="InterPro" id="IPR003838">
    <property type="entry name" value="ABC3_permease_C"/>
</dbReference>
<evidence type="ECO:0000256" key="6">
    <source>
        <dbReference type="SAM" id="Phobius"/>
    </source>
</evidence>
<comment type="subcellular location">
    <subcellularLocation>
        <location evidence="1">Cell membrane</location>
        <topology evidence="1">Multi-pass membrane protein</topology>
    </subcellularLocation>
</comment>
<feature type="transmembrane region" description="Helical" evidence="6">
    <location>
        <begin position="754"/>
        <end position="772"/>
    </location>
</feature>
<evidence type="ECO:0000256" key="2">
    <source>
        <dbReference type="ARBA" id="ARBA00022475"/>
    </source>
</evidence>
<keyword evidence="4 6" id="KW-1133">Transmembrane helix</keyword>
<protein>
    <submittedName>
        <fullName evidence="8">FtsX-like permease family protein</fullName>
    </submittedName>
</protein>
<evidence type="ECO:0000256" key="5">
    <source>
        <dbReference type="ARBA" id="ARBA00023136"/>
    </source>
</evidence>
<keyword evidence="3 6" id="KW-0812">Transmembrane</keyword>
<feature type="domain" description="ABC3 transporter permease C-terminal" evidence="7">
    <location>
        <begin position="663"/>
        <end position="780"/>
    </location>
</feature>
<name>A0A7X0SG97_9CLOT</name>
<organism evidence="8 9">
    <name type="scientific">Clostridium gasigenes</name>
    <dbReference type="NCBI Taxonomy" id="94869"/>
    <lineage>
        <taxon>Bacteria</taxon>
        <taxon>Bacillati</taxon>
        <taxon>Bacillota</taxon>
        <taxon>Clostridia</taxon>
        <taxon>Eubacteriales</taxon>
        <taxon>Clostridiaceae</taxon>
        <taxon>Clostridium</taxon>
    </lineage>
</organism>
<gene>
    <name evidence="8" type="ORF">H7E68_13865</name>
</gene>